<gene>
    <name evidence="1" type="ORF">PACLA_8A004346</name>
</gene>
<proteinExistence type="predicted"/>
<reference evidence="1" key="1">
    <citation type="submission" date="2020-04" db="EMBL/GenBank/DDBJ databases">
        <authorList>
            <person name="Alioto T."/>
            <person name="Alioto T."/>
            <person name="Gomez Garrido J."/>
        </authorList>
    </citation>
    <scope>NUCLEOTIDE SEQUENCE</scope>
    <source>
        <strain evidence="1">A484AB</strain>
    </source>
</reference>
<dbReference type="Gene3D" id="3.30.420.10">
    <property type="entry name" value="Ribonuclease H-like superfamily/Ribonuclease H"/>
    <property type="match status" value="1"/>
</dbReference>
<dbReference type="SUPFAM" id="SSF54160">
    <property type="entry name" value="Chromo domain-like"/>
    <property type="match status" value="1"/>
</dbReference>
<dbReference type="PANTHER" id="PTHR46585:SF1">
    <property type="entry name" value="CHROMO DOMAIN-CONTAINING PROTEIN"/>
    <property type="match status" value="1"/>
</dbReference>
<dbReference type="InterPro" id="IPR000953">
    <property type="entry name" value="Chromo/chromo_shadow_dom"/>
</dbReference>
<dbReference type="GO" id="GO:0015074">
    <property type="term" value="P:DNA integration"/>
    <property type="evidence" value="ECO:0007669"/>
    <property type="project" value="InterPro"/>
</dbReference>
<dbReference type="EMBL" id="CACRXK020002518">
    <property type="protein sequence ID" value="CAB3994697.1"/>
    <property type="molecule type" value="Genomic_DNA"/>
</dbReference>
<dbReference type="PROSITE" id="PS50013">
    <property type="entry name" value="CHROMO_2"/>
    <property type="match status" value="1"/>
</dbReference>
<name>A0A7D9HY22_PARCT</name>
<dbReference type="InterPro" id="IPR036397">
    <property type="entry name" value="RNaseH_sf"/>
</dbReference>
<dbReference type="SUPFAM" id="SSF53098">
    <property type="entry name" value="Ribonuclease H-like"/>
    <property type="match status" value="1"/>
</dbReference>
<dbReference type="GO" id="GO:0003676">
    <property type="term" value="F:nucleic acid binding"/>
    <property type="evidence" value="ECO:0007669"/>
    <property type="project" value="InterPro"/>
</dbReference>
<dbReference type="InterPro" id="IPR016197">
    <property type="entry name" value="Chromo-like_dom_sf"/>
</dbReference>
<dbReference type="Proteomes" id="UP001152795">
    <property type="component" value="Unassembled WGS sequence"/>
</dbReference>
<dbReference type="InterPro" id="IPR023780">
    <property type="entry name" value="Chromo_domain"/>
</dbReference>
<dbReference type="InterPro" id="IPR001584">
    <property type="entry name" value="Integrase_cat-core"/>
</dbReference>
<dbReference type="PROSITE" id="PS50994">
    <property type="entry name" value="INTEGRASE"/>
    <property type="match status" value="1"/>
</dbReference>
<sequence length="314" mass="36837">MDDDIIKEQGLRDIYYNPKTGFQTPEKLYHRAVSDGLKVTRNQVKKWINEQDTYTRYAFTVSVYRKNATSMKDAVSNILEQFNNRFGKYPKFAQFDQGTEFYNKEVKSLLNKHNIEFFSTYSDKKAAVVERFNRTLKALMWKYFYSASTYKWLDVLQDLTDNYNSSVNRSIKTTPDSVNESNWTEVWKTLFSHNLGKPSEPKFAVGESVRISKYKSVFTKGYEANFTEELFTVTEVYHGHPNTYTIEDSADEPIIGRFYEQELYSAEGREPDFKIEKVLRRRTVKGKKMALVKWLGYDDKFNSWIPAGDIKSLT</sequence>
<evidence type="ECO:0000313" key="2">
    <source>
        <dbReference type="Proteomes" id="UP001152795"/>
    </source>
</evidence>
<protein>
    <submittedName>
        <fullName evidence="1">Uncharacterized transposon-derived</fullName>
    </submittedName>
</protein>
<dbReference type="InterPro" id="IPR012337">
    <property type="entry name" value="RNaseH-like_sf"/>
</dbReference>
<dbReference type="PANTHER" id="PTHR46585">
    <property type="entry name" value="INTEGRASE CORE DOMAIN CONTAINING PROTEIN"/>
    <property type="match status" value="1"/>
</dbReference>
<evidence type="ECO:0000313" key="1">
    <source>
        <dbReference type="EMBL" id="CAB3994697.1"/>
    </source>
</evidence>
<keyword evidence="2" id="KW-1185">Reference proteome</keyword>
<accession>A0A7D9HY22</accession>
<comment type="caution">
    <text evidence="1">The sequence shown here is derived from an EMBL/GenBank/DDBJ whole genome shotgun (WGS) entry which is preliminary data.</text>
</comment>
<dbReference type="AlphaFoldDB" id="A0A7D9HY22"/>
<dbReference type="CDD" id="cd00024">
    <property type="entry name" value="CD_CSD"/>
    <property type="match status" value="1"/>
</dbReference>
<dbReference type="Pfam" id="PF00385">
    <property type="entry name" value="Chromo"/>
    <property type="match status" value="1"/>
</dbReference>
<dbReference type="Gene3D" id="2.40.50.40">
    <property type="match status" value="1"/>
</dbReference>
<dbReference type="OrthoDB" id="2403749at2759"/>
<organism evidence="1 2">
    <name type="scientific">Paramuricea clavata</name>
    <name type="common">Red gorgonian</name>
    <name type="synonym">Violescent sea-whip</name>
    <dbReference type="NCBI Taxonomy" id="317549"/>
    <lineage>
        <taxon>Eukaryota</taxon>
        <taxon>Metazoa</taxon>
        <taxon>Cnidaria</taxon>
        <taxon>Anthozoa</taxon>
        <taxon>Octocorallia</taxon>
        <taxon>Malacalcyonacea</taxon>
        <taxon>Plexauridae</taxon>
        <taxon>Paramuricea</taxon>
    </lineage>
</organism>